<sequence>MKKRSKEILTSQKKAEKKYAEKRKGTPTFSAVRFNDDDKMTALEKKSKIESIIEDHGGTREKALTDAFECLSNNISKYQKKN</sequence>
<keyword evidence="3" id="KW-1185">Reference proteome</keyword>
<evidence type="ECO:0000313" key="3">
    <source>
        <dbReference type="Proteomes" id="UP001548189"/>
    </source>
</evidence>
<accession>A0ABV2BYH1</accession>
<reference evidence="2 3" key="1">
    <citation type="submission" date="2024-06" db="EMBL/GenBank/DDBJ databases">
        <authorList>
            <person name="Li F."/>
        </authorList>
    </citation>
    <scope>NUCLEOTIDE SEQUENCE [LARGE SCALE GENOMIC DNA]</scope>
    <source>
        <strain evidence="2 3">GXAS 311</strain>
    </source>
</reference>
<protein>
    <submittedName>
        <fullName evidence="2">Uncharacterized protein</fullName>
    </submittedName>
</protein>
<feature type="compositionally biased region" description="Basic and acidic residues" evidence="1">
    <location>
        <begin position="13"/>
        <end position="22"/>
    </location>
</feature>
<dbReference type="EMBL" id="JBEVCJ010000031">
    <property type="protein sequence ID" value="MET1256977.1"/>
    <property type="molecule type" value="Genomic_DNA"/>
</dbReference>
<comment type="caution">
    <text evidence="2">The sequence shown here is derived from an EMBL/GenBank/DDBJ whole genome shotgun (WGS) entry which is preliminary data.</text>
</comment>
<organism evidence="2 3">
    <name type="scientific">Aliikangiella maris</name>
    <dbReference type="NCBI Taxonomy" id="3162458"/>
    <lineage>
        <taxon>Bacteria</taxon>
        <taxon>Pseudomonadati</taxon>
        <taxon>Pseudomonadota</taxon>
        <taxon>Gammaproteobacteria</taxon>
        <taxon>Oceanospirillales</taxon>
        <taxon>Pleioneaceae</taxon>
        <taxon>Aliikangiella</taxon>
    </lineage>
</organism>
<proteinExistence type="predicted"/>
<evidence type="ECO:0000313" key="2">
    <source>
        <dbReference type="EMBL" id="MET1256977.1"/>
    </source>
</evidence>
<feature type="region of interest" description="Disordered" evidence="1">
    <location>
        <begin position="1"/>
        <end position="22"/>
    </location>
</feature>
<dbReference type="RefSeq" id="WP_353897560.1">
    <property type="nucleotide sequence ID" value="NZ_JBEVCJ010000031.1"/>
</dbReference>
<dbReference type="Proteomes" id="UP001548189">
    <property type="component" value="Unassembled WGS sequence"/>
</dbReference>
<gene>
    <name evidence="2" type="ORF">ABVT43_17675</name>
</gene>
<name>A0ABV2BYH1_9GAMM</name>
<evidence type="ECO:0000256" key="1">
    <source>
        <dbReference type="SAM" id="MobiDB-lite"/>
    </source>
</evidence>